<evidence type="ECO:0008006" key="4">
    <source>
        <dbReference type="Google" id="ProtNLM"/>
    </source>
</evidence>
<dbReference type="PANTHER" id="PTHR36513:SF1">
    <property type="entry name" value="TRANSMEMBRANE PROTEIN"/>
    <property type="match status" value="1"/>
</dbReference>
<name>A0A916VN43_9RHOB</name>
<sequence length="353" mass="38597">MALVGRGMILALLLAACADRGMITVAKNTPPDAAIENIFIATTRQPAEGSLVFSSLRTSVLSFARLDISIPPTHQPGRIEWPEKPEKRTDPATEFATREIVRYGSAQDFGAALGTSAQKAQREAIVYVHGFNITFAEGTYRMAQLSHDLKSTSTAVHYSWPATQNTLEYTRDRDSVLFARDGLQSLLEILAAQSYERIVIVAHSIGSNLVVETLRQISLEGKKQVARKLAGVVLISPDIDTNLFEMQLSRIKPLPKPFVIFGDEADLALKASAFLTGQSNRVGQLKDTETLRRYGVQFVNVTDIDDSDDKLGHTVAITSPTVLSILQKLPVMGPLSYSEDGAVLQTLIDTAKR</sequence>
<dbReference type="Pfam" id="PF05990">
    <property type="entry name" value="DUF900"/>
    <property type="match status" value="1"/>
</dbReference>
<evidence type="ECO:0000313" key="3">
    <source>
        <dbReference type="Proteomes" id="UP000628017"/>
    </source>
</evidence>
<dbReference type="SUPFAM" id="SSF53474">
    <property type="entry name" value="alpha/beta-Hydrolases"/>
    <property type="match status" value="1"/>
</dbReference>
<keyword evidence="3" id="KW-1185">Reference proteome</keyword>
<organism evidence="2 3">
    <name type="scientific">Neptunicoccus cionae</name>
    <dbReference type="NCBI Taxonomy" id="2035344"/>
    <lineage>
        <taxon>Bacteria</taxon>
        <taxon>Pseudomonadati</taxon>
        <taxon>Pseudomonadota</taxon>
        <taxon>Alphaproteobacteria</taxon>
        <taxon>Rhodobacterales</taxon>
        <taxon>Paracoccaceae</taxon>
        <taxon>Neptunicoccus</taxon>
    </lineage>
</organism>
<dbReference type="InterPro" id="IPR014586">
    <property type="entry name" value="UCP033909"/>
</dbReference>
<dbReference type="PIRSF" id="PIRSF033909">
    <property type="entry name" value="UCP033909"/>
    <property type="match status" value="1"/>
</dbReference>
<dbReference type="Proteomes" id="UP000628017">
    <property type="component" value="Unassembled WGS sequence"/>
</dbReference>
<gene>
    <name evidence="2" type="ORF">GCM10011498_04920</name>
</gene>
<comment type="caution">
    <text evidence="2">The sequence shown here is derived from an EMBL/GenBank/DDBJ whole genome shotgun (WGS) entry which is preliminary data.</text>
</comment>
<feature type="chain" id="PRO_5037271883" description="Alpha/beta hydrolase" evidence="1">
    <location>
        <begin position="19"/>
        <end position="353"/>
    </location>
</feature>
<dbReference type="PROSITE" id="PS51257">
    <property type="entry name" value="PROKAR_LIPOPROTEIN"/>
    <property type="match status" value="1"/>
</dbReference>
<keyword evidence="1" id="KW-0732">Signal</keyword>
<reference evidence="2" key="2">
    <citation type="submission" date="2020-09" db="EMBL/GenBank/DDBJ databases">
        <authorList>
            <person name="Sun Q."/>
            <person name="Zhou Y."/>
        </authorList>
    </citation>
    <scope>NUCLEOTIDE SEQUENCE</scope>
    <source>
        <strain evidence="2">CGMCC 1.15880</strain>
    </source>
</reference>
<dbReference type="InterPro" id="IPR029058">
    <property type="entry name" value="AB_hydrolase_fold"/>
</dbReference>
<protein>
    <recommendedName>
        <fullName evidence="4">Alpha/beta hydrolase</fullName>
    </recommendedName>
</protein>
<dbReference type="AlphaFoldDB" id="A0A916VN43"/>
<proteinExistence type="predicted"/>
<evidence type="ECO:0000256" key="1">
    <source>
        <dbReference type="SAM" id="SignalP"/>
    </source>
</evidence>
<accession>A0A916VN43</accession>
<reference evidence="2" key="1">
    <citation type="journal article" date="2014" name="Int. J. Syst. Evol. Microbiol.">
        <title>Complete genome sequence of Corynebacterium casei LMG S-19264T (=DSM 44701T), isolated from a smear-ripened cheese.</title>
        <authorList>
            <consortium name="US DOE Joint Genome Institute (JGI-PGF)"/>
            <person name="Walter F."/>
            <person name="Albersmeier A."/>
            <person name="Kalinowski J."/>
            <person name="Ruckert C."/>
        </authorList>
    </citation>
    <scope>NUCLEOTIDE SEQUENCE</scope>
    <source>
        <strain evidence="2">CGMCC 1.15880</strain>
    </source>
</reference>
<dbReference type="PANTHER" id="PTHR36513">
    <property type="entry name" value="ABC TRANSMEMBRANE TYPE-1 DOMAIN-CONTAINING PROTEIN"/>
    <property type="match status" value="1"/>
</dbReference>
<dbReference type="InterPro" id="IPR010297">
    <property type="entry name" value="DUF900_hydrolase"/>
</dbReference>
<dbReference type="EMBL" id="BMKA01000001">
    <property type="protein sequence ID" value="GGA08095.1"/>
    <property type="molecule type" value="Genomic_DNA"/>
</dbReference>
<evidence type="ECO:0000313" key="2">
    <source>
        <dbReference type="EMBL" id="GGA08095.1"/>
    </source>
</evidence>
<dbReference type="Gene3D" id="3.40.50.1820">
    <property type="entry name" value="alpha/beta hydrolase"/>
    <property type="match status" value="1"/>
</dbReference>
<feature type="signal peptide" evidence="1">
    <location>
        <begin position="1"/>
        <end position="18"/>
    </location>
</feature>